<feature type="compositionally biased region" description="Gly residues" evidence="2">
    <location>
        <begin position="516"/>
        <end position="525"/>
    </location>
</feature>
<dbReference type="RefSeq" id="XP_013266258.1">
    <property type="nucleotide sequence ID" value="XM_013410804.1"/>
</dbReference>
<dbReference type="PANTHER" id="PTHR23248:SF9">
    <property type="entry name" value="PHOSPHOLIPID SCRAMBLASE"/>
    <property type="match status" value="1"/>
</dbReference>
<evidence type="ECO:0008006" key="5">
    <source>
        <dbReference type="Google" id="ProtNLM"/>
    </source>
</evidence>
<dbReference type="Pfam" id="PF03803">
    <property type="entry name" value="Scramblase"/>
    <property type="match status" value="2"/>
</dbReference>
<evidence type="ECO:0000313" key="4">
    <source>
        <dbReference type="Proteomes" id="UP000027920"/>
    </source>
</evidence>
<dbReference type="InterPro" id="IPR005552">
    <property type="entry name" value="Scramblase"/>
</dbReference>
<protein>
    <recommendedName>
        <fullName evidence="5">Scramblase</fullName>
    </recommendedName>
</protein>
<feature type="region of interest" description="Disordered" evidence="2">
    <location>
        <begin position="336"/>
        <end position="359"/>
    </location>
</feature>
<accession>A0A072PWC1</accession>
<reference evidence="3 4" key="1">
    <citation type="submission" date="2013-03" db="EMBL/GenBank/DDBJ databases">
        <title>The Genome Sequence of Exophiala aquamarina CBS 119918.</title>
        <authorList>
            <consortium name="The Broad Institute Genomics Platform"/>
            <person name="Cuomo C."/>
            <person name="de Hoog S."/>
            <person name="Gorbushina A."/>
            <person name="Walker B."/>
            <person name="Young S.K."/>
            <person name="Zeng Q."/>
            <person name="Gargeya S."/>
            <person name="Fitzgerald M."/>
            <person name="Haas B."/>
            <person name="Abouelleil A."/>
            <person name="Allen A.W."/>
            <person name="Alvarado L."/>
            <person name="Arachchi H.M."/>
            <person name="Berlin A.M."/>
            <person name="Chapman S.B."/>
            <person name="Gainer-Dewar J."/>
            <person name="Goldberg J."/>
            <person name="Griggs A."/>
            <person name="Gujja S."/>
            <person name="Hansen M."/>
            <person name="Howarth C."/>
            <person name="Imamovic A."/>
            <person name="Ireland A."/>
            <person name="Larimer J."/>
            <person name="McCowan C."/>
            <person name="Murphy C."/>
            <person name="Pearson M."/>
            <person name="Poon T.W."/>
            <person name="Priest M."/>
            <person name="Roberts A."/>
            <person name="Saif S."/>
            <person name="Shea T."/>
            <person name="Sisk P."/>
            <person name="Sykes S."/>
            <person name="Wortman J."/>
            <person name="Nusbaum C."/>
            <person name="Birren B."/>
        </authorList>
    </citation>
    <scope>NUCLEOTIDE SEQUENCE [LARGE SCALE GENOMIC DNA]</scope>
    <source>
        <strain evidence="3 4">CBS 119918</strain>
    </source>
</reference>
<dbReference type="OrthoDB" id="191150at2759"/>
<sequence>MLRCVANIPRPARTIVKPSLQISSTILTRNIKTHDLPPSKHSDKPQPSTQDAPTPAQSEPPPPMARSMESLLADTKPADNPLLARVHTREDAEAVLNFDHPAANILTQPGLVVQRHYGTMGIVSRLEQVDKYVILDPRGNHIGYMAEHDGMFQKILPGQWFRTHRAFTTHVFDRHVQEVLRFHRPFSWTSTQTRVYDALERKSRLYRTNDNNPELGLSIEAMPIIGEARSRGPLQSRKYDLLLAKLGEPMPGSISAKPAEDSSELRNQKASQIVIIPIFAHFAHINKPFSSLDFQVTAEDGRLIGLVNRSFRATTQEDFASTGAYVFRLDSARLEQETQREDPSSRTGNVDQTKVKVLGEEDNNHGLTLDQRAVMLGTAATLNLDYFAGQSTDAGLPFIPIPVPGGGKSAGAGAGAGNGGGGEVGGVVGGVGRTAGGAAAGTGFSDSTIAGAGTLAGYEAMQRGMGQTRSPATQDASSQVPQPDSQSSQSAWESQDQKGDAWGQGDSDPWSDPGAPSGGGDGGGWFQRFWDLFT</sequence>
<feature type="compositionally biased region" description="Low complexity" evidence="2">
    <location>
        <begin position="505"/>
        <end position="515"/>
    </location>
</feature>
<gene>
    <name evidence="3" type="ORF">A1O9_01646</name>
</gene>
<feature type="region of interest" description="Disordered" evidence="2">
    <location>
        <begin position="463"/>
        <end position="526"/>
    </location>
</feature>
<proteinExistence type="inferred from homology"/>
<evidence type="ECO:0000313" key="3">
    <source>
        <dbReference type="EMBL" id="KEF63668.1"/>
    </source>
</evidence>
<dbReference type="AlphaFoldDB" id="A0A072PWC1"/>
<dbReference type="PANTHER" id="PTHR23248">
    <property type="entry name" value="PHOSPHOLIPID SCRAMBLASE-RELATED"/>
    <property type="match status" value="1"/>
</dbReference>
<keyword evidence="4" id="KW-1185">Reference proteome</keyword>
<evidence type="ECO:0000256" key="2">
    <source>
        <dbReference type="SAM" id="MobiDB-lite"/>
    </source>
</evidence>
<comment type="caution">
    <text evidence="3">The sequence shown here is derived from an EMBL/GenBank/DDBJ whole genome shotgun (WGS) entry which is preliminary data.</text>
</comment>
<dbReference type="HOGENOM" id="CLU_023808_3_1_1"/>
<comment type="similarity">
    <text evidence="1">Belongs to the phospholipid scramblase family.</text>
</comment>
<dbReference type="EMBL" id="AMGV01000001">
    <property type="protein sequence ID" value="KEF63668.1"/>
    <property type="molecule type" value="Genomic_DNA"/>
</dbReference>
<dbReference type="GO" id="GO:0017128">
    <property type="term" value="F:phospholipid scramblase activity"/>
    <property type="evidence" value="ECO:0007669"/>
    <property type="project" value="InterPro"/>
</dbReference>
<evidence type="ECO:0000256" key="1">
    <source>
        <dbReference type="ARBA" id="ARBA00005350"/>
    </source>
</evidence>
<dbReference type="Proteomes" id="UP000027920">
    <property type="component" value="Unassembled WGS sequence"/>
</dbReference>
<name>A0A072PWC1_9EURO</name>
<dbReference type="GeneID" id="25276592"/>
<feature type="compositionally biased region" description="Basic and acidic residues" evidence="2">
    <location>
        <begin position="32"/>
        <end position="44"/>
    </location>
</feature>
<feature type="compositionally biased region" description="Low complexity" evidence="2">
    <location>
        <begin position="474"/>
        <end position="491"/>
    </location>
</feature>
<dbReference type="VEuPathDB" id="FungiDB:A1O9_01646"/>
<feature type="region of interest" description="Disordered" evidence="2">
    <location>
        <begin position="30"/>
        <end position="67"/>
    </location>
</feature>
<dbReference type="GO" id="GO:0005886">
    <property type="term" value="C:plasma membrane"/>
    <property type="evidence" value="ECO:0007669"/>
    <property type="project" value="TreeGrafter"/>
</dbReference>
<organism evidence="3 4">
    <name type="scientific">Exophiala aquamarina CBS 119918</name>
    <dbReference type="NCBI Taxonomy" id="1182545"/>
    <lineage>
        <taxon>Eukaryota</taxon>
        <taxon>Fungi</taxon>
        <taxon>Dikarya</taxon>
        <taxon>Ascomycota</taxon>
        <taxon>Pezizomycotina</taxon>
        <taxon>Eurotiomycetes</taxon>
        <taxon>Chaetothyriomycetidae</taxon>
        <taxon>Chaetothyriales</taxon>
        <taxon>Herpotrichiellaceae</taxon>
        <taxon>Exophiala</taxon>
    </lineage>
</organism>
<dbReference type="STRING" id="1182545.A0A072PWC1"/>